<name>A0A0R1RNV1_9LACO</name>
<comment type="caution">
    <text evidence="1">The sequence shown here is derived from an EMBL/GenBank/DDBJ whole genome shotgun (WGS) entry which is preliminary data.</text>
</comment>
<dbReference type="eggNOG" id="ENOG5030AWB">
    <property type="taxonomic scope" value="Bacteria"/>
</dbReference>
<accession>A0A0R1RNV1</accession>
<dbReference type="AlphaFoldDB" id="A0A0R1RNV1"/>
<dbReference type="STRING" id="1423747.FC69_GL000050"/>
<evidence type="ECO:0000313" key="2">
    <source>
        <dbReference type="Proteomes" id="UP000051264"/>
    </source>
</evidence>
<gene>
    <name evidence="1" type="ORF">FC69_GL000050</name>
</gene>
<evidence type="ECO:0000313" key="1">
    <source>
        <dbReference type="EMBL" id="KRL58847.1"/>
    </source>
</evidence>
<dbReference type="Proteomes" id="UP000051264">
    <property type="component" value="Unassembled WGS sequence"/>
</dbReference>
<organism evidence="1 2">
    <name type="scientific">Latilactobacillus fuchuensis DSM 14340 = JCM 11249</name>
    <dbReference type="NCBI Taxonomy" id="1423747"/>
    <lineage>
        <taxon>Bacteria</taxon>
        <taxon>Bacillati</taxon>
        <taxon>Bacillota</taxon>
        <taxon>Bacilli</taxon>
        <taxon>Lactobacillales</taxon>
        <taxon>Lactobacillaceae</taxon>
        <taxon>Latilactobacillus</taxon>
    </lineage>
</organism>
<protein>
    <submittedName>
        <fullName evidence="1">Uncharacterized protein</fullName>
    </submittedName>
</protein>
<reference evidence="1 2" key="1">
    <citation type="journal article" date="2015" name="Genome Announc.">
        <title>Expanding the biotechnology potential of lactobacilli through comparative genomics of 213 strains and associated genera.</title>
        <authorList>
            <person name="Sun Z."/>
            <person name="Harris H.M."/>
            <person name="McCann A."/>
            <person name="Guo C."/>
            <person name="Argimon S."/>
            <person name="Zhang W."/>
            <person name="Yang X."/>
            <person name="Jeffery I.B."/>
            <person name="Cooney J.C."/>
            <person name="Kagawa T.F."/>
            <person name="Liu W."/>
            <person name="Song Y."/>
            <person name="Salvetti E."/>
            <person name="Wrobel A."/>
            <person name="Rasinkangas P."/>
            <person name="Parkhill J."/>
            <person name="Rea M.C."/>
            <person name="O'Sullivan O."/>
            <person name="Ritari J."/>
            <person name="Douillard F.P."/>
            <person name="Paul Ross R."/>
            <person name="Yang R."/>
            <person name="Briner A.E."/>
            <person name="Felis G.E."/>
            <person name="de Vos W.M."/>
            <person name="Barrangou R."/>
            <person name="Klaenhammer T.R."/>
            <person name="Caufield P.W."/>
            <person name="Cui Y."/>
            <person name="Zhang H."/>
            <person name="O'Toole P.W."/>
        </authorList>
    </citation>
    <scope>NUCLEOTIDE SEQUENCE [LARGE SCALE GENOMIC DNA]</scope>
    <source>
        <strain evidence="1 2">DSM 14340</strain>
    </source>
</reference>
<dbReference type="PATRIC" id="fig|1423747.3.peg.51"/>
<dbReference type="EMBL" id="AZEX01000063">
    <property type="protein sequence ID" value="KRL58847.1"/>
    <property type="molecule type" value="Genomic_DNA"/>
</dbReference>
<proteinExistence type="predicted"/>
<sequence length="96" mass="10830">MALLNAVLLLSVTAGLLLIVTRSYQQQALTYTRLTRYYQAQSLANLTQSAAKKRHIKGLKTTLGTTKINWKTRQITVQLDSGYQKQFRLRGGTESK</sequence>